<reference evidence="4" key="1">
    <citation type="journal article" date="2014" name="Proc. Natl. Acad. Sci. U.S.A.">
        <title>Extensive sampling of basidiomycete genomes demonstrates inadequacy of the white-rot/brown-rot paradigm for wood decay fungi.</title>
        <authorList>
            <person name="Riley R."/>
            <person name="Salamov A.A."/>
            <person name="Brown D.W."/>
            <person name="Nagy L.G."/>
            <person name="Floudas D."/>
            <person name="Held B.W."/>
            <person name="Levasseur A."/>
            <person name="Lombard V."/>
            <person name="Morin E."/>
            <person name="Otillar R."/>
            <person name="Lindquist E.A."/>
            <person name="Sun H."/>
            <person name="LaButti K.M."/>
            <person name="Schmutz J."/>
            <person name="Jabbour D."/>
            <person name="Luo H."/>
            <person name="Baker S.E."/>
            <person name="Pisabarro A.G."/>
            <person name="Walton J.D."/>
            <person name="Blanchette R.A."/>
            <person name="Henrissat B."/>
            <person name="Martin F."/>
            <person name="Cullen D."/>
            <person name="Hibbett D.S."/>
            <person name="Grigoriev I.V."/>
        </authorList>
    </citation>
    <scope>NUCLEOTIDE SEQUENCE [LARGE SCALE GENOMIC DNA]</scope>
    <source>
        <strain evidence="4">FD-172 SS1</strain>
    </source>
</reference>
<dbReference type="Proteomes" id="UP000027195">
    <property type="component" value="Unassembled WGS sequence"/>
</dbReference>
<evidence type="ECO:0000256" key="1">
    <source>
        <dbReference type="SAM" id="Coils"/>
    </source>
</evidence>
<keyword evidence="1" id="KW-0175">Coiled coil</keyword>
<accession>A0A067MCG8</accession>
<sequence length="378" mass="42399">MFDESPTPKMRLAELTKPFKVLKRLSFRRSSRDGYFGQEKPTRRTPQDTSSDPFISTLPYQDQNPRASIAETYQSGALEKLANAAWEKAASEDTEGKILVEAHTELAQCADGSCVGHIAGFPSQEYLDESHKVVRNAGVWWTGDSDVGPVEDQIAPAGTAELTTDQPKLQSSFAREEEMNTTARLEREREDRLDRSSRIPLPPPPTFCSTVEYHSEDPATSARLAEEEAARKLLEEARIAALRSEIEMLQCELDYVKNRAERVQLTGAVARHTSLRYKPIIEVPEEVEGTTAAEEVIYEWDEYKVSHAEGDSDLTDGYVMVNSFLQSGARQGAGARPLSAELNARWISFVVYKQRLMSRLHRANSENRKSRIGRHAGH</sequence>
<dbReference type="AlphaFoldDB" id="A0A067MCG8"/>
<gene>
    <name evidence="3" type="ORF">BOTBODRAFT_526038</name>
</gene>
<evidence type="ECO:0000313" key="3">
    <source>
        <dbReference type="EMBL" id="KDQ09587.1"/>
    </source>
</evidence>
<name>A0A067MCG8_BOTB1</name>
<dbReference type="EMBL" id="KL198077">
    <property type="protein sequence ID" value="KDQ09587.1"/>
    <property type="molecule type" value="Genomic_DNA"/>
</dbReference>
<dbReference type="HOGENOM" id="CLU_731575_0_0_1"/>
<feature type="region of interest" description="Disordered" evidence="2">
    <location>
        <begin position="177"/>
        <end position="207"/>
    </location>
</feature>
<dbReference type="InParanoid" id="A0A067MCG8"/>
<feature type="coiled-coil region" evidence="1">
    <location>
        <begin position="232"/>
        <end position="259"/>
    </location>
</feature>
<evidence type="ECO:0000256" key="2">
    <source>
        <dbReference type="SAM" id="MobiDB-lite"/>
    </source>
</evidence>
<keyword evidence="4" id="KW-1185">Reference proteome</keyword>
<feature type="compositionally biased region" description="Basic and acidic residues" evidence="2">
    <location>
        <begin position="177"/>
        <end position="197"/>
    </location>
</feature>
<protein>
    <submittedName>
        <fullName evidence="3">Uncharacterized protein</fullName>
    </submittedName>
</protein>
<evidence type="ECO:0000313" key="4">
    <source>
        <dbReference type="Proteomes" id="UP000027195"/>
    </source>
</evidence>
<proteinExistence type="predicted"/>
<feature type="region of interest" description="Disordered" evidence="2">
    <location>
        <begin position="32"/>
        <end position="54"/>
    </location>
</feature>
<organism evidence="3 4">
    <name type="scientific">Botryobasidium botryosum (strain FD-172 SS1)</name>
    <dbReference type="NCBI Taxonomy" id="930990"/>
    <lineage>
        <taxon>Eukaryota</taxon>
        <taxon>Fungi</taxon>
        <taxon>Dikarya</taxon>
        <taxon>Basidiomycota</taxon>
        <taxon>Agaricomycotina</taxon>
        <taxon>Agaricomycetes</taxon>
        <taxon>Cantharellales</taxon>
        <taxon>Botryobasidiaceae</taxon>
        <taxon>Botryobasidium</taxon>
    </lineage>
</organism>